<comment type="catalytic activity">
    <reaction evidence="1">
        <text>ATP + protein L-histidine = ADP + protein N-phospho-L-histidine.</text>
        <dbReference type="EC" id="2.7.13.3"/>
    </reaction>
</comment>
<dbReference type="SMART" id="SM00387">
    <property type="entry name" value="HATPase_c"/>
    <property type="match status" value="1"/>
</dbReference>
<dbReference type="EC" id="2.7.13.3" evidence="3"/>
<sequence>MKLRDYFEDKIFFLIVNCIIFATIAVLLFIGNVGSGIIFLIGCFWFIPLFTYIILDFYKSKKFYDNISITLDKLDRKYLLPEVIEEPNFYHGKFLYEVLKETDKDMHEHVKKYILEQKEYREYIETWVHEIKTPIASTRLILENNESESSENIKKEIKKIEEYIDQALYYARSTDVSKDYIVKEFSLGKSVRNVIKKNSRDFINKRIAIDLEDLDYKVYSDEKWVEFIINQVINNAIKYSVKNSRVKIFANKSKNSIILKIKDSGVGIPNKDLGRVFEKGFTGENGRRFTKSTGMGLYLCKNLCDKLGLGLKITSRENEGTEVSIIFPIGDAIIANQY</sequence>
<dbReference type="InterPro" id="IPR004358">
    <property type="entry name" value="Sig_transdc_His_kin-like_C"/>
</dbReference>
<keyword evidence="6 11" id="KW-0812">Transmembrane</keyword>
<evidence type="ECO:0000313" key="14">
    <source>
        <dbReference type="Proteomes" id="UP000005337"/>
    </source>
</evidence>
<dbReference type="GO" id="GO:0000155">
    <property type="term" value="F:phosphorelay sensor kinase activity"/>
    <property type="evidence" value="ECO:0007669"/>
    <property type="project" value="TreeGrafter"/>
</dbReference>
<dbReference type="Proteomes" id="UP000005337">
    <property type="component" value="Unassembled WGS sequence"/>
</dbReference>
<dbReference type="PRINTS" id="PR00344">
    <property type="entry name" value="BCTRLSENSOR"/>
</dbReference>
<evidence type="ECO:0000256" key="2">
    <source>
        <dbReference type="ARBA" id="ARBA00004651"/>
    </source>
</evidence>
<dbReference type="SUPFAM" id="SSF55874">
    <property type="entry name" value="ATPase domain of HSP90 chaperone/DNA topoisomerase II/histidine kinase"/>
    <property type="match status" value="1"/>
</dbReference>
<accession>B1BX15</accession>
<keyword evidence="8 11" id="KW-1133">Transmembrane helix</keyword>
<feature type="domain" description="Histidine kinase" evidence="12">
    <location>
        <begin position="126"/>
        <end position="331"/>
    </location>
</feature>
<dbReference type="InterPro" id="IPR005467">
    <property type="entry name" value="His_kinase_dom"/>
</dbReference>
<name>B1BX15_CLOPF</name>
<keyword evidence="10 11" id="KW-0472">Membrane</keyword>
<dbReference type="PANTHER" id="PTHR45453">
    <property type="entry name" value="PHOSPHATE REGULON SENSOR PROTEIN PHOR"/>
    <property type="match status" value="1"/>
</dbReference>
<gene>
    <name evidence="13" type="ORF">AC3_1025</name>
</gene>
<dbReference type="GO" id="GO:0005886">
    <property type="term" value="C:plasma membrane"/>
    <property type="evidence" value="ECO:0007669"/>
    <property type="project" value="UniProtKB-SubCell"/>
</dbReference>
<dbReference type="InterPro" id="IPR003594">
    <property type="entry name" value="HATPase_dom"/>
</dbReference>
<keyword evidence="7 13" id="KW-0418">Kinase</keyword>
<evidence type="ECO:0000313" key="13">
    <source>
        <dbReference type="EMBL" id="EDT13773.1"/>
    </source>
</evidence>
<reference evidence="13 14" key="1">
    <citation type="submission" date="2007-07" db="EMBL/GenBank/DDBJ databases">
        <title>Annotation of Clostridium perfringens E str. JGS1987.</title>
        <authorList>
            <person name="Paulsen I."/>
            <person name="Sebastian Y."/>
        </authorList>
    </citation>
    <scope>NUCLEOTIDE SEQUENCE [LARGE SCALE GENOMIC DNA]</scope>
    <source>
        <strain evidence="14">E str. JGS1987</strain>
    </source>
</reference>
<evidence type="ECO:0000256" key="3">
    <source>
        <dbReference type="ARBA" id="ARBA00012438"/>
    </source>
</evidence>
<dbReference type="InterPro" id="IPR036890">
    <property type="entry name" value="HATPase_C_sf"/>
</dbReference>
<proteinExistence type="predicted"/>
<evidence type="ECO:0000256" key="9">
    <source>
        <dbReference type="ARBA" id="ARBA00023012"/>
    </source>
</evidence>
<feature type="transmembrane region" description="Helical" evidence="11">
    <location>
        <begin position="37"/>
        <end position="55"/>
    </location>
</feature>
<keyword evidence="9" id="KW-0902">Two-component regulatory system</keyword>
<dbReference type="GO" id="GO:0004721">
    <property type="term" value="F:phosphoprotein phosphatase activity"/>
    <property type="evidence" value="ECO:0007669"/>
    <property type="project" value="TreeGrafter"/>
</dbReference>
<dbReference type="AlphaFoldDB" id="B1BX15"/>
<evidence type="ECO:0000256" key="10">
    <source>
        <dbReference type="ARBA" id="ARBA00023136"/>
    </source>
</evidence>
<feature type="transmembrane region" description="Helical" evidence="11">
    <location>
        <begin position="12"/>
        <end position="31"/>
    </location>
</feature>
<evidence type="ECO:0000256" key="5">
    <source>
        <dbReference type="ARBA" id="ARBA00022679"/>
    </source>
</evidence>
<evidence type="ECO:0000256" key="6">
    <source>
        <dbReference type="ARBA" id="ARBA00022692"/>
    </source>
</evidence>
<comment type="caution">
    <text evidence="13">The sequence shown here is derived from an EMBL/GenBank/DDBJ whole genome shotgun (WGS) entry which is preliminary data.</text>
</comment>
<dbReference type="PANTHER" id="PTHR45453:SF2">
    <property type="entry name" value="HISTIDINE KINASE"/>
    <property type="match status" value="1"/>
</dbReference>
<evidence type="ECO:0000256" key="1">
    <source>
        <dbReference type="ARBA" id="ARBA00000085"/>
    </source>
</evidence>
<evidence type="ECO:0000256" key="8">
    <source>
        <dbReference type="ARBA" id="ARBA00022989"/>
    </source>
</evidence>
<comment type="subcellular location">
    <subcellularLocation>
        <location evidence="2">Cell membrane</location>
        <topology evidence="2">Multi-pass membrane protein</topology>
    </subcellularLocation>
</comment>
<evidence type="ECO:0000256" key="11">
    <source>
        <dbReference type="SAM" id="Phobius"/>
    </source>
</evidence>
<dbReference type="EMBL" id="ABDW01000038">
    <property type="protein sequence ID" value="EDT13773.1"/>
    <property type="molecule type" value="Genomic_DNA"/>
</dbReference>
<dbReference type="InterPro" id="IPR050351">
    <property type="entry name" value="BphY/WalK/GraS-like"/>
</dbReference>
<evidence type="ECO:0000256" key="7">
    <source>
        <dbReference type="ARBA" id="ARBA00022777"/>
    </source>
</evidence>
<dbReference type="Pfam" id="PF02518">
    <property type="entry name" value="HATPase_c"/>
    <property type="match status" value="1"/>
</dbReference>
<dbReference type="GO" id="GO:0016036">
    <property type="term" value="P:cellular response to phosphate starvation"/>
    <property type="evidence" value="ECO:0007669"/>
    <property type="project" value="TreeGrafter"/>
</dbReference>
<dbReference type="RefSeq" id="WP_003465895.1">
    <property type="nucleotide sequence ID" value="NZ_ABDW01000038.1"/>
</dbReference>
<evidence type="ECO:0000259" key="12">
    <source>
        <dbReference type="PROSITE" id="PS50109"/>
    </source>
</evidence>
<protein>
    <recommendedName>
        <fullName evidence="3">histidine kinase</fullName>
        <ecNumber evidence="3">2.7.13.3</ecNumber>
    </recommendedName>
</protein>
<organism evidence="13 14">
    <name type="scientific">Clostridium perfringens E str. JGS1987</name>
    <dbReference type="NCBI Taxonomy" id="451755"/>
    <lineage>
        <taxon>Bacteria</taxon>
        <taxon>Bacillati</taxon>
        <taxon>Bacillota</taxon>
        <taxon>Clostridia</taxon>
        <taxon>Eubacteriales</taxon>
        <taxon>Clostridiaceae</taxon>
        <taxon>Clostridium</taxon>
    </lineage>
</organism>
<keyword evidence="5" id="KW-0808">Transferase</keyword>
<evidence type="ECO:0000256" key="4">
    <source>
        <dbReference type="ARBA" id="ARBA00022475"/>
    </source>
</evidence>
<keyword evidence="4" id="KW-1003">Cell membrane</keyword>
<dbReference type="Gene3D" id="3.30.565.10">
    <property type="entry name" value="Histidine kinase-like ATPase, C-terminal domain"/>
    <property type="match status" value="1"/>
</dbReference>
<dbReference type="PROSITE" id="PS50109">
    <property type="entry name" value="HIS_KIN"/>
    <property type="match status" value="1"/>
</dbReference>